<dbReference type="PANTHER" id="PTHR30413">
    <property type="entry name" value="INNER MEMBRANE TRANSPORT PERMEASE"/>
    <property type="match status" value="1"/>
</dbReference>
<feature type="transmembrane region" description="Helical" evidence="11">
    <location>
        <begin position="185"/>
        <end position="204"/>
    </location>
</feature>
<evidence type="ECO:0000256" key="11">
    <source>
        <dbReference type="RuleBase" id="RU361157"/>
    </source>
</evidence>
<keyword evidence="5" id="KW-0762">Sugar transport</keyword>
<dbReference type="PROSITE" id="PS51012">
    <property type="entry name" value="ABC_TM2"/>
    <property type="match status" value="1"/>
</dbReference>
<evidence type="ECO:0000256" key="4">
    <source>
        <dbReference type="ARBA" id="ARBA00022475"/>
    </source>
</evidence>
<feature type="transmembrane region" description="Helical" evidence="11">
    <location>
        <begin position="119"/>
        <end position="142"/>
    </location>
</feature>
<feature type="transmembrane region" description="Helical" evidence="11">
    <location>
        <begin position="154"/>
        <end position="179"/>
    </location>
</feature>
<dbReference type="GO" id="GO:0140359">
    <property type="term" value="F:ABC-type transporter activity"/>
    <property type="evidence" value="ECO:0007669"/>
    <property type="project" value="InterPro"/>
</dbReference>
<dbReference type="InterPro" id="IPR047817">
    <property type="entry name" value="ABC2_TM_bact-type"/>
</dbReference>
<dbReference type="AlphaFoldDB" id="A0AB35RM19"/>
<dbReference type="GO" id="GO:0015920">
    <property type="term" value="P:lipopolysaccharide transport"/>
    <property type="evidence" value="ECO:0007669"/>
    <property type="project" value="TreeGrafter"/>
</dbReference>
<dbReference type="PANTHER" id="PTHR30413:SF10">
    <property type="entry name" value="CAPSULE POLYSACCHARIDE EXPORT INNER-MEMBRANE PROTEIN CTRC"/>
    <property type="match status" value="1"/>
</dbReference>
<gene>
    <name evidence="13" type="ORF">R0H02_10440</name>
</gene>
<evidence type="ECO:0000256" key="9">
    <source>
        <dbReference type="ARBA" id="ARBA00023047"/>
    </source>
</evidence>
<evidence type="ECO:0000256" key="7">
    <source>
        <dbReference type="ARBA" id="ARBA00022903"/>
    </source>
</evidence>
<evidence type="ECO:0000259" key="12">
    <source>
        <dbReference type="PROSITE" id="PS51012"/>
    </source>
</evidence>
<protein>
    <recommendedName>
        <fullName evidence="11">Transport permease protein</fullName>
    </recommendedName>
</protein>
<sequence length="273" mass="30737">MLKNYNSSPLAMVRSFFENRMLILALTKRDIAGRYQNSFLGLIWAFLNPIFMLAVYTFIFSVVFKARWSGGGDSKAEFALMLFAGLIVFNIFAECFNKAPATILVNANYVKKVIFPLEILPWISLFAALFHAAICVVVWLLFYVCAIGVPHITVLLLPMVLLPLCLLVLGLSWLLAALGTYLRDIAQVAVLLTTIIMFMSPIFYPIEALPVRIQGFLKWNPLSLAISGIRDVLYFGRVPALADYVIYLISCTFVAWLGFMCFQKMRKGFADVL</sequence>
<dbReference type="InterPro" id="IPR013525">
    <property type="entry name" value="ABC2_TM"/>
</dbReference>
<dbReference type="PRINTS" id="PR00164">
    <property type="entry name" value="ABC2TRNSPORT"/>
</dbReference>
<dbReference type="InterPro" id="IPR000412">
    <property type="entry name" value="ABC_2_transport"/>
</dbReference>
<name>A0AB35RM19_9ENTR</name>
<evidence type="ECO:0000256" key="5">
    <source>
        <dbReference type="ARBA" id="ARBA00022597"/>
    </source>
</evidence>
<comment type="similarity">
    <text evidence="2 11">Belongs to the ABC-2 integral membrane protein family.</text>
</comment>
<evidence type="ECO:0000313" key="14">
    <source>
        <dbReference type="Proteomes" id="UP001286589"/>
    </source>
</evidence>
<evidence type="ECO:0000256" key="3">
    <source>
        <dbReference type="ARBA" id="ARBA00022448"/>
    </source>
</evidence>
<feature type="domain" description="ABC transmembrane type-2" evidence="12">
    <location>
        <begin position="40"/>
        <end position="265"/>
    </location>
</feature>
<dbReference type="RefSeq" id="WP_229220401.1">
    <property type="nucleotide sequence ID" value="NZ_JAWJAC010000005.1"/>
</dbReference>
<evidence type="ECO:0000256" key="8">
    <source>
        <dbReference type="ARBA" id="ARBA00022989"/>
    </source>
</evidence>
<dbReference type="PIRSF" id="PIRSF006648">
    <property type="entry name" value="DrrB"/>
    <property type="match status" value="1"/>
</dbReference>
<comment type="subcellular location">
    <subcellularLocation>
        <location evidence="11">Cell inner membrane</location>
        <topology evidence="11">Multi-pass membrane protein</topology>
    </subcellularLocation>
    <subcellularLocation>
        <location evidence="1">Cell membrane</location>
        <topology evidence="1">Multi-pass membrane protein</topology>
    </subcellularLocation>
</comment>
<dbReference type="GO" id="GO:0015774">
    <property type="term" value="P:polysaccharide transport"/>
    <property type="evidence" value="ECO:0007669"/>
    <property type="project" value="UniProtKB-KW"/>
</dbReference>
<organism evidence="13 14">
    <name type="scientific">Phytobacter ursingii</name>
    <dbReference type="NCBI Taxonomy" id="1972431"/>
    <lineage>
        <taxon>Bacteria</taxon>
        <taxon>Pseudomonadati</taxon>
        <taxon>Pseudomonadota</taxon>
        <taxon>Gammaproteobacteria</taxon>
        <taxon>Enterobacterales</taxon>
        <taxon>Enterobacteriaceae</taxon>
        <taxon>Phytobacter</taxon>
    </lineage>
</organism>
<accession>A0AB35RM19</accession>
<proteinExistence type="inferred from homology"/>
<feature type="transmembrane region" description="Helical" evidence="11">
    <location>
        <begin position="42"/>
        <end position="66"/>
    </location>
</feature>
<dbReference type="EMBL" id="JAWJAC010000005">
    <property type="protein sequence ID" value="MDV2862875.1"/>
    <property type="molecule type" value="Genomic_DNA"/>
</dbReference>
<comment type="caution">
    <text evidence="13">The sequence shown here is derived from an EMBL/GenBank/DDBJ whole genome shotgun (WGS) entry which is preliminary data.</text>
</comment>
<evidence type="ECO:0000256" key="6">
    <source>
        <dbReference type="ARBA" id="ARBA00022692"/>
    </source>
</evidence>
<evidence type="ECO:0000313" key="13">
    <source>
        <dbReference type="EMBL" id="MDV2862875.1"/>
    </source>
</evidence>
<evidence type="ECO:0000256" key="10">
    <source>
        <dbReference type="ARBA" id="ARBA00023136"/>
    </source>
</evidence>
<reference evidence="13 14" key="1">
    <citation type="submission" date="2023-10" db="EMBL/GenBank/DDBJ databases">
        <title>Phytobacter spp. The emergence of a new genus of hospital-origin enterobacteria encoding carbapenemases in Argentina.</title>
        <authorList>
            <person name="Vay C."/>
            <person name="Almuzara M."/>
            <person name="Traglia G.M."/>
            <person name="Campos J."/>
        </authorList>
    </citation>
    <scope>NUCLEOTIDE SEQUENCE [LARGE SCALE GENOMIC DNA]</scope>
    <source>
        <strain evidence="13 14">CVMA36</strain>
    </source>
</reference>
<keyword evidence="10 11" id="KW-0472">Membrane</keyword>
<keyword evidence="4 11" id="KW-1003">Cell membrane</keyword>
<evidence type="ECO:0000256" key="2">
    <source>
        <dbReference type="ARBA" id="ARBA00007783"/>
    </source>
</evidence>
<dbReference type="Pfam" id="PF01061">
    <property type="entry name" value="ABC2_membrane"/>
    <property type="match status" value="1"/>
</dbReference>
<keyword evidence="6 11" id="KW-0812">Transmembrane</keyword>
<keyword evidence="7" id="KW-0972">Capsule biogenesis/degradation</keyword>
<feature type="transmembrane region" description="Helical" evidence="11">
    <location>
        <begin position="241"/>
        <end position="262"/>
    </location>
</feature>
<keyword evidence="3 11" id="KW-0813">Transport</keyword>
<evidence type="ECO:0000256" key="1">
    <source>
        <dbReference type="ARBA" id="ARBA00004651"/>
    </source>
</evidence>
<feature type="transmembrane region" description="Helical" evidence="11">
    <location>
        <begin position="78"/>
        <end position="99"/>
    </location>
</feature>
<dbReference type="GO" id="GO:0043190">
    <property type="term" value="C:ATP-binding cassette (ABC) transporter complex"/>
    <property type="evidence" value="ECO:0007669"/>
    <property type="project" value="InterPro"/>
</dbReference>
<keyword evidence="14" id="KW-1185">Reference proteome</keyword>
<dbReference type="Proteomes" id="UP001286589">
    <property type="component" value="Unassembled WGS sequence"/>
</dbReference>
<keyword evidence="8 11" id="KW-1133">Transmembrane helix</keyword>
<keyword evidence="9" id="KW-0625">Polysaccharide transport</keyword>